<reference evidence="2 3" key="1">
    <citation type="journal article" date="2012" name="ISME J.">
        <title>Nitrification expanded: discovery, physiology and genomics of a nitrite-oxidizing bacterium from the phylum Chloroflexi.</title>
        <authorList>
            <person name="Sorokin D.Y."/>
            <person name="Lucker S."/>
            <person name="Vejmelkova D."/>
            <person name="Kostrikina N.A."/>
            <person name="Kleerebezem R."/>
            <person name="Rijpstra W.I."/>
            <person name="Damste J.S."/>
            <person name="Le Paslier D."/>
            <person name="Muyzer G."/>
            <person name="Wagner M."/>
            <person name="van Loosdrecht M.C."/>
            <person name="Daims H."/>
        </authorList>
    </citation>
    <scope>NUCLEOTIDE SEQUENCE [LARGE SCALE GENOMIC DNA]</scope>
    <source>
        <strain evidence="3">none</strain>
    </source>
</reference>
<comment type="caution">
    <text evidence="2">The sequence shown here is derived from an EMBL/GenBank/DDBJ whole genome shotgun (WGS) entry which is preliminary data.</text>
</comment>
<evidence type="ECO:0000256" key="1">
    <source>
        <dbReference type="SAM" id="Phobius"/>
    </source>
</evidence>
<proteinExistence type="predicted"/>
<keyword evidence="1" id="KW-1133">Transmembrane helix</keyword>
<feature type="transmembrane region" description="Helical" evidence="1">
    <location>
        <begin position="31"/>
        <end position="53"/>
    </location>
</feature>
<evidence type="ECO:0000313" key="2">
    <source>
        <dbReference type="EMBL" id="CCF84324.1"/>
    </source>
</evidence>
<keyword evidence="1" id="KW-0472">Membrane</keyword>
<sequence length="84" mass="9219">MSPLGIGLIIVYIVYEVLILYLYGRRGRWSGFVGWTLLVGAAMGFTFGVAGAFPWGGLVFLGITVVGFLLVVVDVVARGRRRRR</sequence>
<protein>
    <submittedName>
        <fullName evidence="2">Uncharacterized protein</fullName>
    </submittedName>
</protein>
<dbReference type="EMBL" id="CAGS01000259">
    <property type="protein sequence ID" value="CCF84324.1"/>
    <property type="molecule type" value="Genomic_DNA"/>
</dbReference>
<feature type="transmembrane region" description="Helical" evidence="1">
    <location>
        <begin position="59"/>
        <end position="77"/>
    </location>
</feature>
<dbReference type="AlphaFoldDB" id="I4EI12"/>
<keyword evidence="1" id="KW-0812">Transmembrane</keyword>
<dbReference type="Proteomes" id="UP000004221">
    <property type="component" value="Unassembled WGS sequence"/>
</dbReference>
<keyword evidence="3" id="KW-1185">Reference proteome</keyword>
<evidence type="ECO:0000313" key="3">
    <source>
        <dbReference type="Proteomes" id="UP000004221"/>
    </source>
</evidence>
<gene>
    <name evidence="2" type="ORF">NITHO_3310041</name>
</gene>
<feature type="transmembrane region" description="Helical" evidence="1">
    <location>
        <begin position="6"/>
        <end position="24"/>
    </location>
</feature>
<accession>I4EI12</accession>
<name>I4EI12_9BACT</name>
<dbReference type="RefSeq" id="WP_008478407.1">
    <property type="nucleotide sequence ID" value="NZ_CAGS01000259.1"/>
</dbReference>
<organism evidence="2 3">
    <name type="scientific">Nitrolancea hollandica Lb</name>
    <dbReference type="NCBI Taxonomy" id="1129897"/>
    <lineage>
        <taxon>Bacteria</taxon>
        <taxon>Pseudomonadati</taxon>
        <taxon>Thermomicrobiota</taxon>
        <taxon>Thermomicrobia</taxon>
        <taxon>Sphaerobacterales</taxon>
        <taxon>Sphaerobacterineae</taxon>
        <taxon>Sphaerobacteraceae</taxon>
        <taxon>Nitrolancea</taxon>
    </lineage>
</organism>